<reference evidence="4 5" key="2">
    <citation type="submission" date="2018-03" db="EMBL/GenBank/DDBJ databases">
        <title>Draft genome of Pseudomonas putida strain KH-21-114.</title>
        <authorList>
            <person name="Yoshizawa S."/>
            <person name="Khan N.H."/>
            <person name="Nishimura M."/>
            <person name="Chiura H.X."/>
            <person name="Ogura Y."/>
            <person name="Hayashi T."/>
            <person name="Kogure K."/>
        </authorList>
    </citation>
    <scope>NUCLEOTIDE SEQUENCE [LARGE SCALE GENOMIC DNA]</scope>
    <source>
        <strain evidence="4 5">KH-21-114</strain>
    </source>
</reference>
<evidence type="ECO:0000259" key="3">
    <source>
        <dbReference type="Pfam" id="PF03781"/>
    </source>
</evidence>
<evidence type="ECO:0000313" key="5">
    <source>
        <dbReference type="Proteomes" id="UP000237230"/>
    </source>
</evidence>
<feature type="signal peptide" evidence="2">
    <location>
        <begin position="1"/>
        <end position="21"/>
    </location>
</feature>
<dbReference type="EMBL" id="MINH01000019">
    <property type="protein sequence ID" value="POG09607.1"/>
    <property type="molecule type" value="Genomic_DNA"/>
</dbReference>
<dbReference type="OrthoDB" id="9768004at2"/>
<feature type="region of interest" description="Disordered" evidence="1">
    <location>
        <begin position="96"/>
        <end position="121"/>
    </location>
</feature>
<dbReference type="PANTHER" id="PTHR23150">
    <property type="entry name" value="SULFATASE MODIFYING FACTOR 1, 2"/>
    <property type="match status" value="1"/>
</dbReference>
<feature type="chain" id="PRO_5015641230" evidence="2">
    <location>
        <begin position="22"/>
        <end position="284"/>
    </location>
</feature>
<dbReference type="Gene3D" id="3.90.1580.10">
    <property type="entry name" value="paralog of FGE (formylglycine-generating enzyme)"/>
    <property type="match status" value="1"/>
</dbReference>
<sequence>MHMFQPLALVAALLASAPAFAADAHAPGKTFKDCKDCPKMVVLPAGSFTMGVPDDEVGRQPDEGPMHTVTFAKPFAISQFQVQAKQMQAWQHEAKVTLPDGDDRPGRRCTNGKPSYPQGPDQPAVCISYDEVKAYVAWLSKKTGKHYRMLSEAEREYGARAGTSGPFPFPFDEGKEYSIAKHANTYGAADGYNYTSPAGSFPANSFGLYDMHGNVYEWVADCRHDNYVGAPVDGSAWMEASCEYNHIRGNDYSEAPVFSRSGNRNYREPYVRGDWLGFRVAREL</sequence>
<dbReference type="Proteomes" id="UP000237230">
    <property type="component" value="Unassembled WGS sequence"/>
</dbReference>
<dbReference type="InterPro" id="IPR051043">
    <property type="entry name" value="Sulfatase_Mod_Factor_Kinase"/>
</dbReference>
<organism evidence="4 5">
    <name type="scientific">Pseudomonas putida</name>
    <name type="common">Arthrobacter siderocapsulatus</name>
    <dbReference type="NCBI Taxonomy" id="303"/>
    <lineage>
        <taxon>Bacteria</taxon>
        <taxon>Pseudomonadati</taxon>
        <taxon>Pseudomonadota</taxon>
        <taxon>Gammaproteobacteria</taxon>
        <taxon>Pseudomonadales</taxon>
        <taxon>Pseudomonadaceae</taxon>
        <taxon>Pseudomonas</taxon>
    </lineage>
</organism>
<protein>
    <submittedName>
        <fullName evidence="4">Chromophore maturation protein PvdO</fullName>
    </submittedName>
</protein>
<dbReference type="Pfam" id="PF03781">
    <property type="entry name" value="FGE-sulfatase"/>
    <property type="match status" value="1"/>
</dbReference>
<accession>A0A2S3X231</accession>
<evidence type="ECO:0000313" key="4">
    <source>
        <dbReference type="EMBL" id="POG09607.1"/>
    </source>
</evidence>
<reference evidence="4 5" key="1">
    <citation type="submission" date="2016-08" db="EMBL/GenBank/DDBJ databases">
        <authorList>
            <person name="Seilhamer J.J."/>
        </authorList>
    </citation>
    <scope>NUCLEOTIDE SEQUENCE [LARGE SCALE GENOMIC DNA]</scope>
    <source>
        <strain evidence="4 5">KH-21-114</strain>
    </source>
</reference>
<name>A0A2S3X231_PSEPU</name>
<dbReference type="SUPFAM" id="SSF56436">
    <property type="entry name" value="C-type lectin-like"/>
    <property type="match status" value="1"/>
</dbReference>
<dbReference type="InterPro" id="IPR042095">
    <property type="entry name" value="SUMF_sf"/>
</dbReference>
<gene>
    <name evidence="4" type="ORF">BGP84_07660</name>
</gene>
<evidence type="ECO:0000256" key="2">
    <source>
        <dbReference type="SAM" id="SignalP"/>
    </source>
</evidence>
<dbReference type="GO" id="GO:0120147">
    <property type="term" value="F:formylglycine-generating oxidase activity"/>
    <property type="evidence" value="ECO:0007669"/>
    <property type="project" value="TreeGrafter"/>
</dbReference>
<proteinExistence type="predicted"/>
<keyword evidence="2" id="KW-0732">Signal</keyword>
<evidence type="ECO:0000256" key="1">
    <source>
        <dbReference type="SAM" id="MobiDB-lite"/>
    </source>
</evidence>
<dbReference type="PANTHER" id="PTHR23150:SF35">
    <property type="entry name" value="BLL6746 PROTEIN"/>
    <property type="match status" value="1"/>
</dbReference>
<dbReference type="InterPro" id="IPR005532">
    <property type="entry name" value="SUMF_dom"/>
</dbReference>
<dbReference type="AlphaFoldDB" id="A0A2S3X231"/>
<feature type="domain" description="Sulfatase-modifying factor enzyme-like" evidence="3">
    <location>
        <begin position="37"/>
        <end position="282"/>
    </location>
</feature>
<dbReference type="RefSeq" id="WP_103446444.1">
    <property type="nucleotide sequence ID" value="NZ_MINH01000019.1"/>
</dbReference>
<dbReference type="InterPro" id="IPR016187">
    <property type="entry name" value="CTDL_fold"/>
</dbReference>
<comment type="caution">
    <text evidence="4">The sequence shown here is derived from an EMBL/GenBank/DDBJ whole genome shotgun (WGS) entry which is preliminary data.</text>
</comment>